<dbReference type="InterPro" id="IPR005828">
    <property type="entry name" value="MFS_sugar_transport-like"/>
</dbReference>
<dbReference type="Gene3D" id="1.10.286.90">
    <property type="entry name" value="MFS transporter, transmembrane helix TM10b"/>
    <property type="match status" value="1"/>
</dbReference>
<keyword evidence="2 5" id="KW-0812">Transmembrane</keyword>
<gene>
    <name evidence="7" type="primary">LOC101860021</name>
</gene>
<sequence length="426" mass="47438">MGHDDEDDVFGEVLLNNFEQCALDDYPNDTYATQSAFHASLINSSIPLDNKGKREQCLILRPDHRHKLIKRELPATGHDDVINGSTIAPDDGLAAVQCDRWVYDHEFFERSVIEELEIICERKQWRTHANMAMMVGKLASAFVQGICSDLFGRRKTLLAFIFVVIASTFANAFIYNIPSLIAFRFLAGLSTTSTYLNCFVLGQLIPESPRWLITKGRTQEARVILEKMAKVNGVTFPESLFGEMVEEIEKSEREKKEAKESGRKSTETLITMLNHKRLALRFAFVLWNCQTPDPSLLHFAPPVGQTQPPHRTVVSPVPAGRGVERGGFPVDSPPPSIPRPPPYLYADVIMIVLSMTGRLGISTSFNILFLLSAEMFPTTVRNSAMGISSMTSRVGSIGAPYIADLLFNVHVLSPLCGRSLAFPLHI</sequence>
<dbReference type="RefSeq" id="XP_035826152.1">
    <property type="nucleotide sequence ID" value="XM_035970259.1"/>
</dbReference>
<evidence type="ECO:0000256" key="5">
    <source>
        <dbReference type="SAM" id="Phobius"/>
    </source>
</evidence>
<reference evidence="7" key="1">
    <citation type="submission" date="2025-08" db="UniProtKB">
        <authorList>
            <consortium name="RefSeq"/>
        </authorList>
    </citation>
    <scope>IDENTIFICATION</scope>
</reference>
<dbReference type="Gene3D" id="1.20.1250.20">
    <property type="entry name" value="MFS general substrate transporter like domains"/>
    <property type="match status" value="2"/>
</dbReference>
<dbReference type="PANTHER" id="PTHR24064">
    <property type="entry name" value="SOLUTE CARRIER FAMILY 22 MEMBER"/>
    <property type="match status" value="1"/>
</dbReference>
<keyword evidence="6" id="KW-1185">Reference proteome</keyword>
<evidence type="ECO:0000313" key="6">
    <source>
        <dbReference type="Proteomes" id="UP000694888"/>
    </source>
</evidence>
<comment type="subcellular location">
    <subcellularLocation>
        <location evidence="1">Membrane</location>
        <topology evidence="1">Multi-pass membrane protein</topology>
    </subcellularLocation>
</comment>
<evidence type="ECO:0000256" key="3">
    <source>
        <dbReference type="ARBA" id="ARBA00022989"/>
    </source>
</evidence>
<organism evidence="6 7">
    <name type="scientific">Aplysia californica</name>
    <name type="common">California sea hare</name>
    <dbReference type="NCBI Taxonomy" id="6500"/>
    <lineage>
        <taxon>Eukaryota</taxon>
        <taxon>Metazoa</taxon>
        <taxon>Spiralia</taxon>
        <taxon>Lophotrochozoa</taxon>
        <taxon>Mollusca</taxon>
        <taxon>Gastropoda</taxon>
        <taxon>Heterobranchia</taxon>
        <taxon>Euthyneura</taxon>
        <taxon>Tectipleura</taxon>
        <taxon>Aplysiida</taxon>
        <taxon>Aplysioidea</taxon>
        <taxon>Aplysiidae</taxon>
        <taxon>Aplysia</taxon>
    </lineage>
</organism>
<accession>A0ABM1VUR0</accession>
<evidence type="ECO:0000256" key="1">
    <source>
        <dbReference type="ARBA" id="ARBA00004141"/>
    </source>
</evidence>
<dbReference type="InterPro" id="IPR036259">
    <property type="entry name" value="MFS_trans_sf"/>
</dbReference>
<dbReference type="SUPFAM" id="SSF103473">
    <property type="entry name" value="MFS general substrate transporter"/>
    <property type="match status" value="1"/>
</dbReference>
<keyword evidence="4 5" id="KW-0472">Membrane</keyword>
<proteinExistence type="predicted"/>
<dbReference type="Pfam" id="PF00083">
    <property type="entry name" value="Sugar_tr"/>
    <property type="match status" value="2"/>
</dbReference>
<evidence type="ECO:0000256" key="2">
    <source>
        <dbReference type="ARBA" id="ARBA00022692"/>
    </source>
</evidence>
<name>A0ABM1VUR0_APLCA</name>
<dbReference type="GeneID" id="101860021"/>
<feature type="transmembrane region" description="Helical" evidence="5">
    <location>
        <begin position="157"/>
        <end position="175"/>
    </location>
</feature>
<keyword evidence="3 5" id="KW-1133">Transmembrane helix</keyword>
<evidence type="ECO:0000256" key="4">
    <source>
        <dbReference type="ARBA" id="ARBA00023136"/>
    </source>
</evidence>
<evidence type="ECO:0000313" key="7">
    <source>
        <dbReference type="RefSeq" id="XP_035826152.1"/>
    </source>
</evidence>
<protein>
    <submittedName>
        <fullName evidence="7">Organic cation transporter protein</fullName>
    </submittedName>
</protein>
<dbReference type="Proteomes" id="UP000694888">
    <property type="component" value="Unplaced"/>
</dbReference>